<feature type="region of interest" description="Disordered" evidence="1">
    <location>
        <begin position="134"/>
        <end position="156"/>
    </location>
</feature>
<accession>A0A8H6JP76</accession>
<gene>
    <name evidence="2" type="ORF">CSOJ01_02884</name>
</gene>
<sequence>MTLPAPHLSIPSIIQPQAQAQPTAPYRTSSTPVRLSAWAVYRNPLPRPSRPAQPSRGWTVAVSLLSRKLNSSARYRLPLLGFLSFPAVPTEQNRANMPSHRRHRPMALWSTYEREPRLRPALLTSSPFALGTDSGAGIGATQTLSTREHGREYGYR</sequence>
<name>A0A8H6JP76_9PEZI</name>
<protein>
    <submittedName>
        <fullName evidence="2">Uncharacterized protein</fullName>
    </submittedName>
</protein>
<comment type="caution">
    <text evidence="2">The sequence shown here is derived from an EMBL/GenBank/DDBJ whole genome shotgun (WGS) entry which is preliminary data.</text>
</comment>
<keyword evidence="3" id="KW-1185">Reference proteome</keyword>
<reference evidence="2 3" key="1">
    <citation type="journal article" date="2020" name="Phytopathology">
        <title>Genome Sequence Resources of Colletotrichum truncatum, C. plurivorum, C. musicola, and C. sojae: Four Species Pathogenic to Soybean (Glycine max).</title>
        <authorList>
            <person name="Rogerio F."/>
            <person name="Boufleur T.R."/>
            <person name="Ciampi-Guillardi M."/>
            <person name="Sukno S.A."/>
            <person name="Thon M.R."/>
            <person name="Massola Junior N.S."/>
            <person name="Baroncelli R."/>
        </authorList>
    </citation>
    <scope>NUCLEOTIDE SEQUENCE [LARGE SCALE GENOMIC DNA]</scope>
    <source>
        <strain evidence="2 3">LFN0009</strain>
    </source>
</reference>
<evidence type="ECO:0000313" key="3">
    <source>
        <dbReference type="Proteomes" id="UP000652219"/>
    </source>
</evidence>
<dbReference type="EMBL" id="WIGN01000027">
    <property type="protein sequence ID" value="KAF6816502.1"/>
    <property type="molecule type" value="Genomic_DNA"/>
</dbReference>
<organism evidence="2 3">
    <name type="scientific">Colletotrichum sojae</name>
    <dbReference type="NCBI Taxonomy" id="2175907"/>
    <lineage>
        <taxon>Eukaryota</taxon>
        <taxon>Fungi</taxon>
        <taxon>Dikarya</taxon>
        <taxon>Ascomycota</taxon>
        <taxon>Pezizomycotina</taxon>
        <taxon>Sordariomycetes</taxon>
        <taxon>Hypocreomycetidae</taxon>
        <taxon>Glomerellales</taxon>
        <taxon>Glomerellaceae</taxon>
        <taxon>Colletotrichum</taxon>
        <taxon>Colletotrichum orchidearum species complex</taxon>
    </lineage>
</organism>
<proteinExistence type="predicted"/>
<dbReference type="Proteomes" id="UP000652219">
    <property type="component" value="Unassembled WGS sequence"/>
</dbReference>
<evidence type="ECO:0000256" key="1">
    <source>
        <dbReference type="SAM" id="MobiDB-lite"/>
    </source>
</evidence>
<evidence type="ECO:0000313" key="2">
    <source>
        <dbReference type="EMBL" id="KAF6816502.1"/>
    </source>
</evidence>
<feature type="compositionally biased region" description="Basic and acidic residues" evidence="1">
    <location>
        <begin position="146"/>
        <end position="156"/>
    </location>
</feature>
<dbReference type="AlphaFoldDB" id="A0A8H6JP76"/>